<name>A0ABU1BB15_PSEHA</name>
<organism evidence="1 2">
    <name type="scientific">Pseudoalteromonas haloplanktis</name>
    <name type="common">Alteromonas haloplanktis</name>
    <dbReference type="NCBI Taxonomy" id="228"/>
    <lineage>
        <taxon>Bacteria</taxon>
        <taxon>Pseudomonadati</taxon>
        <taxon>Pseudomonadota</taxon>
        <taxon>Gammaproteobacteria</taxon>
        <taxon>Alteromonadales</taxon>
        <taxon>Pseudoalteromonadaceae</taxon>
        <taxon>Pseudoalteromonas</taxon>
    </lineage>
</organism>
<dbReference type="EMBL" id="JAVIFY010000005">
    <property type="protein sequence ID" value="MDQ9091680.1"/>
    <property type="molecule type" value="Genomic_DNA"/>
</dbReference>
<evidence type="ECO:0008006" key="3">
    <source>
        <dbReference type="Google" id="ProtNLM"/>
    </source>
</evidence>
<dbReference type="PROSITE" id="PS51257">
    <property type="entry name" value="PROKAR_LIPOPROTEIN"/>
    <property type="match status" value="1"/>
</dbReference>
<comment type="caution">
    <text evidence="1">The sequence shown here is derived from an EMBL/GenBank/DDBJ whole genome shotgun (WGS) entry which is preliminary data.</text>
</comment>
<dbReference type="RefSeq" id="WP_309038857.1">
    <property type="nucleotide sequence ID" value="NZ_JAVIFY010000005.1"/>
</dbReference>
<gene>
    <name evidence="1" type="ORF">RC083_08765</name>
</gene>
<sequence length="257" mass="28528">MKLISLAVFSIVLSGCQLTQLIDDPGSMTRQVQNNHRDAIDQLSNKLDNWFTSSSQQQLLTDAKRSLNDGSGTVYQGVDKYTASRWQLHSDELQWQALQIKRPGDPRLDFAEPLQFIGLAYYTVEDVTLHSAAANDAIVVTTLKAKSTFIALGKDSTQQWLLVQQDNQVLGYMRASAAKAGVSDKTILAARPLPLKADTANDLSRNDTVLPMHSILGFYGCKNLTLNLAKAEKQLERIFTLCQKSPQIWFLDPLADS</sequence>
<reference evidence="1 2" key="1">
    <citation type="submission" date="2023-08" db="EMBL/GenBank/DDBJ databases">
        <title>Pseudoalteromonas haloplanktis LL1 genome.</title>
        <authorList>
            <person name="Wu S."/>
        </authorList>
    </citation>
    <scope>NUCLEOTIDE SEQUENCE [LARGE SCALE GENOMIC DNA]</scope>
    <source>
        <strain evidence="1 2">LL1</strain>
    </source>
</reference>
<keyword evidence="2" id="KW-1185">Reference proteome</keyword>
<dbReference type="Proteomes" id="UP001226574">
    <property type="component" value="Unassembled WGS sequence"/>
</dbReference>
<accession>A0ABU1BB15</accession>
<evidence type="ECO:0000313" key="2">
    <source>
        <dbReference type="Proteomes" id="UP001226574"/>
    </source>
</evidence>
<proteinExistence type="predicted"/>
<evidence type="ECO:0000313" key="1">
    <source>
        <dbReference type="EMBL" id="MDQ9091680.1"/>
    </source>
</evidence>
<protein>
    <recommendedName>
        <fullName evidence="3">SH3 domain-containing protein</fullName>
    </recommendedName>
</protein>